<gene>
    <name evidence="5" type="ORF">Dda_1397</name>
</gene>
<dbReference type="InterPro" id="IPR016024">
    <property type="entry name" value="ARM-type_fold"/>
</dbReference>
<dbReference type="PANTHER" id="PTHR13387">
    <property type="entry name" value="PROTEIN HGH1 HOMOLOG"/>
    <property type="match status" value="1"/>
</dbReference>
<evidence type="ECO:0000259" key="3">
    <source>
        <dbReference type="Pfam" id="PF04063"/>
    </source>
</evidence>
<dbReference type="AlphaFoldDB" id="A0AAD6NLY6"/>
<evidence type="ECO:0000313" key="5">
    <source>
        <dbReference type="EMBL" id="KAJ6262840.1"/>
    </source>
</evidence>
<evidence type="ECO:0000256" key="1">
    <source>
        <dbReference type="ARBA" id="ARBA00006712"/>
    </source>
</evidence>
<evidence type="ECO:0000259" key="4">
    <source>
        <dbReference type="Pfam" id="PF04064"/>
    </source>
</evidence>
<feature type="domain" description="Protein HGH1 C-terminal" evidence="4">
    <location>
        <begin position="290"/>
        <end position="343"/>
    </location>
</feature>
<dbReference type="EMBL" id="JAQGDS010000002">
    <property type="protein sequence ID" value="KAJ6262840.1"/>
    <property type="molecule type" value="Genomic_DNA"/>
</dbReference>
<accession>A0AAD6NLY6</accession>
<dbReference type="PANTHER" id="PTHR13387:SF9">
    <property type="entry name" value="PROTEIN HGH1 HOMOLOG"/>
    <property type="match status" value="1"/>
</dbReference>
<dbReference type="Pfam" id="PF04063">
    <property type="entry name" value="DUF383"/>
    <property type="match status" value="1"/>
</dbReference>
<reference evidence="5" key="1">
    <citation type="submission" date="2023-01" db="EMBL/GenBank/DDBJ databases">
        <title>The chitinases involved in constricting ring structure development in the nematode-trapping fungus Drechslerella dactyloides.</title>
        <authorList>
            <person name="Wang R."/>
            <person name="Zhang L."/>
            <person name="Tang P."/>
            <person name="Li S."/>
            <person name="Liang L."/>
        </authorList>
    </citation>
    <scope>NUCLEOTIDE SEQUENCE</scope>
    <source>
        <strain evidence="5">YMF1.00031</strain>
    </source>
</reference>
<organism evidence="5 6">
    <name type="scientific">Drechslerella dactyloides</name>
    <name type="common">Nematode-trapping fungus</name>
    <name type="synonym">Arthrobotrys dactyloides</name>
    <dbReference type="NCBI Taxonomy" id="74499"/>
    <lineage>
        <taxon>Eukaryota</taxon>
        <taxon>Fungi</taxon>
        <taxon>Dikarya</taxon>
        <taxon>Ascomycota</taxon>
        <taxon>Pezizomycotina</taxon>
        <taxon>Orbiliomycetes</taxon>
        <taxon>Orbiliales</taxon>
        <taxon>Orbiliaceae</taxon>
        <taxon>Drechslerella</taxon>
    </lineage>
</organism>
<comment type="similarity">
    <text evidence="1">Belongs to the HGH1 family.</text>
</comment>
<protein>
    <recommendedName>
        <fullName evidence="2">Protein HGH1 homolog</fullName>
    </recommendedName>
</protein>
<dbReference type="Pfam" id="PF04064">
    <property type="entry name" value="DUF384"/>
    <property type="match status" value="1"/>
</dbReference>
<comment type="caution">
    <text evidence="5">The sequence shown here is derived from an EMBL/GenBank/DDBJ whole genome shotgun (WGS) entry which is preliminary data.</text>
</comment>
<keyword evidence="6" id="KW-1185">Reference proteome</keyword>
<dbReference type="SUPFAM" id="SSF48371">
    <property type="entry name" value="ARM repeat"/>
    <property type="match status" value="1"/>
</dbReference>
<dbReference type="InterPro" id="IPR007206">
    <property type="entry name" value="Protein_HGH1_C"/>
</dbReference>
<dbReference type="InterPro" id="IPR011989">
    <property type="entry name" value="ARM-like"/>
</dbReference>
<evidence type="ECO:0000256" key="2">
    <source>
        <dbReference type="ARBA" id="ARBA00014076"/>
    </source>
</evidence>
<dbReference type="Gene3D" id="1.25.10.10">
    <property type="entry name" value="Leucine-rich Repeat Variant"/>
    <property type="match status" value="1"/>
</dbReference>
<proteinExistence type="inferred from homology"/>
<dbReference type="Proteomes" id="UP001221413">
    <property type="component" value="Unassembled WGS sequence"/>
</dbReference>
<sequence length="364" mass="40624">MAQPSPIEELVGFLASPRQEIRMIACGNLVGYSTGPQNSIFKPSGLKPIRDLKILVRDHPVISANAVTILLNVSDDKAVLDMLATDDSFLELLLSLITDPSYPGADGIAMLLSNMAKHDSIPEKLLHLKRQKPKEEWNVSSSENAMDQLMDLFVKGSEQTLNKQADFDYLAYLFADIARHADGRKHFVEPQKYDDVVPLTKLIVFTEHKSLIRRKGVASTIKNALFDVQSHPTLMSESAVNILPYLLLPLMGSEEYPDEESLDMPAEVQLLPPDKEREPESSIVSTHLESIMLLTTTREVRDTLREKQVYPIIREVHLAVEDETVRDVCERLVDVLKRGEADDSTQGTARVEGADADDQIVDLA</sequence>
<dbReference type="InterPro" id="IPR039717">
    <property type="entry name" value="Hgh1"/>
</dbReference>
<feature type="domain" description="Protein HGH1 N-terminal" evidence="3">
    <location>
        <begin position="97"/>
        <end position="284"/>
    </location>
</feature>
<evidence type="ECO:0000313" key="6">
    <source>
        <dbReference type="Proteomes" id="UP001221413"/>
    </source>
</evidence>
<name>A0AAD6NLY6_DREDA</name>
<dbReference type="InterPro" id="IPR007205">
    <property type="entry name" value="Protein_HGH1_N"/>
</dbReference>